<feature type="compositionally biased region" description="Low complexity" evidence="1">
    <location>
        <begin position="236"/>
        <end position="249"/>
    </location>
</feature>
<name>A0ABM7WYN6_9BACT</name>
<accession>A0ABM7WYN6</accession>
<feature type="compositionally biased region" description="Pro residues" evidence="1">
    <location>
        <begin position="218"/>
        <end position="235"/>
    </location>
</feature>
<evidence type="ECO:0000313" key="4">
    <source>
        <dbReference type="EMBL" id="BDG04604.1"/>
    </source>
</evidence>
<keyword evidence="2" id="KW-1133">Transmembrane helix</keyword>
<dbReference type="Proteomes" id="UP001162891">
    <property type="component" value="Chromosome"/>
</dbReference>
<sequence length="415" mass="41742">MNFSCDRCGRLYSIADEKVQGRSFRVKCKACEHTIVVRAAATAPAAGQAPHGPALTPAPFLTPVPMPSAAPASVRPPSAGPPPPPAPRAVPAAPPPGDDGSFADLLGDRGDAGGTATAPVVRAPEPPPVARAPAREPALSGAELDWLAGASAAAAPPADDAAPPSDRATAPAPRRRHLLVAAAAFAGIAACVAAALLLGPGRRKVPRPAPGPVAAAPAPAPAPVPAAPPSPPPAEAAPTPAVAATATDAAPPPPSPAATRARAGFQPVALDAGGRDRPRSLQIANKDRKLLDLLDRKQDAAPAAAIAKTSLDTGRSALDRDSVEQALADNRAAFGACVTKAVKANPRLRLDDRKATLMLTVQPTGVVSSCWIAEADLEKTSLGRCLVAASRRVVFPAFQGEAIDVSAPLALSAVR</sequence>
<evidence type="ECO:0000256" key="1">
    <source>
        <dbReference type="SAM" id="MobiDB-lite"/>
    </source>
</evidence>
<evidence type="ECO:0000313" key="5">
    <source>
        <dbReference type="Proteomes" id="UP001162891"/>
    </source>
</evidence>
<reference evidence="5" key="1">
    <citation type="journal article" date="2022" name="Int. J. Syst. Evol. Microbiol.">
        <title>Anaeromyxobacter oryzae sp. nov., Anaeromyxobacter diazotrophicus sp. nov. and Anaeromyxobacter paludicola sp. nov., isolated from paddy soils.</title>
        <authorList>
            <person name="Itoh H."/>
            <person name="Xu Z."/>
            <person name="Mise K."/>
            <person name="Masuda Y."/>
            <person name="Ushijima N."/>
            <person name="Hayakawa C."/>
            <person name="Shiratori Y."/>
            <person name="Senoo K."/>
        </authorList>
    </citation>
    <scope>NUCLEOTIDE SEQUENCE [LARGE SCALE GENOMIC DNA]</scope>
    <source>
        <strain evidence="5">Red232</strain>
    </source>
</reference>
<gene>
    <name evidence="4" type="ORF">AMOR_36000</name>
</gene>
<dbReference type="Pfam" id="PF13717">
    <property type="entry name" value="Zn_ribbon_4"/>
    <property type="match status" value="1"/>
</dbReference>
<feature type="compositionally biased region" description="Low complexity" evidence="1">
    <location>
        <begin position="114"/>
        <end position="123"/>
    </location>
</feature>
<dbReference type="InterPro" id="IPR011723">
    <property type="entry name" value="Znf/thioredoxin_put"/>
</dbReference>
<proteinExistence type="predicted"/>
<keyword evidence="2" id="KW-0472">Membrane</keyword>
<dbReference type="InterPro" id="IPR049806">
    <property type="entry name" value="MasK-like_C"/>
</dbReference>
<evidence type="ECO:0000256" key="2">
    <source>
        <dbReference type="SAM" id="Phobius"/>
    </source>
</evidence>
<feature type="region of interest" description="Disordered" evidence="1">
    <location>
        <begin position="206"/>
        <end position="260"/>
    </location>
</feature>
<protein>
    <recommendedName>
        <fullName evidence="3">Zinc finger/thioredoxin putative domain-containing protein</fullName>
    </recommendedName>
</protein>
<dbReference type="EMBL" id="AP025591">
    <property type="protein sequence ID" value="BDG04604.1"/>
    <property type="molecule type" value="Genomic_DNA"/>
</dbReference>
<keyword evidence="5" id="KW-1185">Reference proteome</keyword>
<keyword evidence="2" id="KW-0812">Transmembrane</keyword>
<feature type="compositionally biased region" description="Pro residues" evidence="1">
    <location>
        <begin position="78"/>
        <end position="97"/>
    </location>
</feature>
<dbReference type="RefSeq" id="WP_248353029.1">
    <property type="nucleotide sequence ID" value="NZ_AP025591.1"/>
</dbReference>
<feature type="region of interest" description="Disordered" evidence="1">
    <location>
        <begin position="66"/>
        <end position="137"/>
    </location>
</feature>
<feature type="domain" description="Zinc finger/thioredoxin putative" evidence="3">
    <location>
        <begin position="1"/>
        <end position="35"/>
    </location>
</feature>
<evidence type="ECO:0000259" key="3">
    <source>
        <dbReference type="Pfam" id="PF13717"/>
    </source>
</evidence>
<organism evidence="4 5">
    <name type="scientific">Anaeromyxobacter oryzae</name>
    <dbReference type="NCBI Taxonomy" id="2918170"/>
    <lineage>
        <taxon>Bacteria</taxon>
        <taxon>Pseudomonadati</taxon>
        <taxon>Myxococcota</taxon>
        <taxon>Myxococcia</taxon>
        <taxon>Myxococcales</taxon>
        <taxon>Cystobacterineae</taxon>
        <taxon>Anaeromyxobacteraceae</taxon>
        <taxon>Anaeromyxobacter</taxon>
    </lineage>
</organism>
<feature type="transmembrane region" description="Helical" evidence="2">
    <location>
        <begin position="178"/>
        <end position="198"/>
    </location>
</feature>
<feature type="region of interest" description="Disordered" evidence="1">
    <location>
        <begin position="152"/>
        <end position="171"/>
    </location>
</feature>
<dbReference type="NCBIfam" id="NF033768">
    <property type="entry name" value="myxo_SS_tail"/>
    <property type="match status" value="1"/>
</dbReference>
<dbReference type="NCBIfam" id="TIGR02098">
    <property type="entry name" value="MJ0042_CXXC"/>
    <property type="match status" value="1"/>
</dbReference>